<evidence type="ECO:0000313" key="3">
    <source>
        <dbReference type="Proteomes" id="UP000789572"/>
    </source>
</evidence>
<reference evidence="2" key="1">
    <citation type="submission" date="2021-06" db="EMBL/GenBank/DDBJ databases">
        <authorList>
            <person name="Kallberg Y."/>
            <person name="Tangrot J."/>
            <person name="Rosling A."/>
        </authorList>
    </citation>
    <scope>NUCLEOTIDE SEQUENCE</scope>
    <source>
        <strain evidence="2">IA702</strain>
    </source>
</reference>
<feature type="compositionally biased region" description="Polar residues" evidence="1">
    <location>
        <begin position="1"/>
        <end position="23"/>
    </location>
</feature>
<feature type="compositionally biased region" description="Low complexity" evidence="1">
    <location>
        <begin position="24"/>
        <end position="47"/>
    </location>
</feature>
<evidence type="ECO:0000256" key="1">
    <source>
        <dbReference type="SAM" id="MobiDB-lite"/>
    </source>
</evidence>
<feature type="non-terminal residue" evidence="2">
    <location>
        <position position="1"/>
    </location>
</feature>
<feature type="non-terminal residue" evidence="2">
    <location>
        <position position="84"/>
    </location>
</feature>
<feature type="compositionally biased region" description="Polar residues" evidence="1">
    <location>
        <begin position="72"/>
        <end position="84"/>
    </location>
</feature>
<sequence>KSIDSSTNKTPKFVDQQTTAPTASSSKSNITPISSNNTPAAPAAPTSQQFHMPTHQSSPYISYASMVAPDSPTYNPPSKNSNPG</sequence>
<feature type="region of interest" description="Disordered" evidence="1">
    <location>
        <begin position="1"/>
        <end position="84"/>
    </location>
</feature>
<name>A0A9N9E2D1_9GLOM</name>
<comment type="caution">
    <text evidence="2">The sequence shown here is derived from an EMBL/GenBank/DDBJ whole genome shotgun (WGS) entry which is preliminary data.</text>
</comment>
<dbReference type="Proteomes" id="UP000789572">
    <property type="component" value="Unassembled WGS sequence"/>
</dbReference>
<feature type="compositionally biased region" description="Polar residues" evidence="1">
    <location>
        <begin position="48"/>
        <end position="60"/>
    </location>
</feature>
<accession>A0A9N9E2D1</accession>
<dbReference type="AlphaFoldDB" id="A0A9N9E2D1"/>
<dbReference type="EMBL" id="CAJVPJ010005511">
    <property type="protein sequence ID" value="CAG8662100.1"/>
    <property type="molecule type" value="Genomic_DNA"/>
</dbReference>
<evidence type="ECO:0000313" key="2">
    <source>
        <dbReference type="EMBL" id="CAG8662100.1"/>
    </source>
</evidence>
<keyword evidence="3" id="KW-1185">Reference proteome</keyword>
<protein>
    <submittedName>
        <fullName evidence="2">4405_t:CDS:1</fullName>
    </submittedName>
</protein>
<gene>
    <name evidence="2" type="ORF">POCULU_LOCUS10513</name>
</gene>
<proteinExistence type="predicted"/>
<organism evidence="2 3">
    <name type="scientific">Paraglomus occultum</name>
    <dbReference type="NCBI Taxonomy" id="144539"/>
    <lineage>
        <taxon>Eukaryota</taxon>
        <taxon>Fungi</taxon>
        <taxon>Fungi incertae sedis</taxon>
        <taxon>Mucoromycota</taxon>
        <taxon>Glomeromycotina</taxon>
        <taxon>Glomeromycetes</taxon>
        <taxon>Paraglomerales</taxon>
        <taxon>Paraglomeraceae</taxon>
        <taxon>Paraglomus</taxon>
    </lineage>
</organism>